<dbReference type="Proteomes" id="UP001596978">
    <property type="component" value="Unassembled WGS sequence"/>
</dbReference>
<dbReference type="InterPro" id="IPR036554">
    <property type="entry name" value="GHMP_kinase_C_sf"/>
</dbReference>
<evidence type="ECO:0000259" key="10">
    <source>
        <dbReference type="Pfam" id="PF10509"/>
    </source>
</evidence>
<dbReference type="InterPro" id="IPR019741">
    <property type="entry name" value="Galactokinase_CS"/>
</dbReference>
<dbReference type="InterPro" id="IPR013750">
    <property type="entry name" value="GHMP_kinase_C_dom"/>
</dbReference>
<dbReference type="Gene3D" id="3.30.230.10">
    <property type="match status" value="1"/>
</dbReference>
<accession>A0ABW3CX33</accession>
<evidence type="ECO:0000256" key="7">
    <source>
        <dbReference type="NCBIfam" id="TIGR00131"/>
    </source>
</evidence>
<evidence type="ECO:0000256" key="6">
    <source>
        <dbReference type="ARBA" id="ARBA00023144"/>
    </source>
</evidence>
<keyword evidence="5" id="KW-0067">ATP-binding</keyword>
<dbReference type="PANTHER" id="PTHR10457:SF7">
    <property type="entry name" value="GALACTOKINASE-RELATED"/>
    <property type="match status" value="1"/>
</dbReference>
<dbReference type="InterPro" id="IPR006204">
    <property type="entry name" value="GHMP_kinase_N_dom"/>
</dbReference>
<evidence type="ECO:0000256" key="5">
    <source>
        <dbReference type="ARBA" id="ARBA00022840"/>
    </source>
</evidence>
<evidence type="ECO:0000313" key="11">
    <source>
        <dbReference type="EMBL" id="MFD0861407.1"/>
    </source>
</evidence>
<dbReference type="PANTHER" id="PTHR10457">
    <property type="entry name" value="MEVALONATE KINASE/GALACTOKINASE"/>
    <property type="match status" value="1"/>
</dbReference>
<dbReference type="EMBL" id="JBHTJH010000004">
    <property type="protein sequence ID" value="MFD0861407.1"/>
    <property type="molecule type" value="Genomic_DNA"/>
</dbReference>
<keyword evidence="2 11" id="KW-0808">Transferase</keyword>
<dbReference type="RefSeq" id="WP_386404365.1">
    <property type="nucleotide sequence ID" value="NZ_JBHTJH010000004.1"/>
</dbReference>
<evidence type="ECO:0000256" key="3">
    <source>
        <dbReference type="ARBA" id="ARBA00022741"/>
    </source>
</evidence>
<dbReference type="SUPFAM" id="SSF54211">
    <property type="entry name" value="Ribosomal protein S5 domain 2-like"/>
    <property type="match status" value="1"/>
</dbReference>
<reference evidence="12" key="1">
    <citation type="journal article" date="2019" name="Int. J. Syst. Evol. Microbiol.">
        <title>The Global Catalogue of Microorganisms (GCM) 10K type strain sequencing project: providing services to taxonomists for standard genome sequencing and annotation.</title>
        <authorList>
            <consortium name="The Broad Institute Genomics Platform"/>
            <consortium name="The Broad Institute Genome Sequencing Center for Infectious Disease"/>
            <person name="Wu L."/>
            <person name="Ma J."/>
        </authorList>
    </citation>
    <scope>NUCLEOTIDE SEQUENCE [LARGE SCALE GENOMIC DNA]</scope>
    <source>
        <strain evidence="12">CCUG 62952</strain>
    </source>
</reference>
<comment type="caution">
    <text evidence="11">The sequence shown here is derived from an EMBL/GenBank/DDBJ whole genome shotgun (WGS) entry which is preliminary data.</text>
</comment>
<sequence>MITIFKKRYGTGPRLLFSPGRINLIGEHTDYNEGLVMPGAINKGIYMAFEKNDLQRVRMYSYDFDEEASAAISQIEPMSANWANYILGVLVELKKTNPKIQGFDVVFGGDIPIGSGLSSSAALECGIGFVLNVLFDLGLKKIDIAKVGQMAEHNFVGVRCGIMDQFASIKGKKNHVIRLDCRSLSYSYFPLFFLEYQILLCNSKVKHSLAESSYNERRSSCEIGVAALQKKYPKVNSLRDATLTMMDAIKASITDTIFKRCSYVIEENQRVQKATQLLKQRNLASFGALLFESHRGLSEKYEVSCKELDFLVNQVKEDPDVLGSRMMGGGFGGCTINLIKRTAKPRLIDQLSTKYKEQYQIELECYEVELVNGTHLLKP</sequence>
<evidence type="ECO:0000256" key="1">
    <source>
        <dbReference type="ARBA" id="ARBA00006566"/>
    </source>
</evidence>
<dbReference type="PIRSF" id="PIRSF000530">
    <property type="entry name" value="Galactokinase"/>
    <property type="match status" value="1"/>
</dbReference>
<dbReference type="Pfam" id="PF00288">
    <property type="entry name" value="GHMP_kinases_N"/>
    <property type="match status" value="1"/>
</dbReference>
<dbReference type="Gene3D" id="3.30.70.890">
    <property type="entry name" value="GHMP kinase, C-terminal domain"/>
    <property type="match status" value="1"/>
</dbReference>
<dbReference type="InterPro" id="IPR019539">
    <property type="entry name" value="GalKase_N"/>
</dbReference>
<dbReference type="InterPro" id="IPR020568">
    <property type="entry name" value="Ribosomal_Su5_D2-typ_SF"/>
</dbReference>
<dbReference type="InterPro" id="IPR006203">
    <property type="entry name" value="GHMP_knse_ATP-bd_CS"/>
</dbReference>
<evidence type="ECO:0000256" key="4">
    <source>
        <dbReference type="ARBA" id="ARBA00022777"/>
    </source>
</evidence>
<dbReference type="InterPro" id="IPR014721">
    <property type="entry name" value="Ribsml_uS5_D2-typ_fold_subgr"/>
</dbReference>
<dbReference type="Pfam" id="PF10509">
    <property type="entry name" value="GalKase_gal_bdg"/>
    <property type="match status" value="1"/>
</dbReference>
<dbReference type="EC" id="2.7.1.6" evidence="7"/>
<feature type="domain" description="GHMP kinase C-terminal" evidence="9">
    <location>
        <begin position="276"/>
        <end position="356"/>
    </location>
</feature>
<keyword evidence="6" id="KW-0119">Carbohydrate metabolism</keyword>
<dbReference type="PRINTS" id="PR00473">
    <property type="entry name" value="GALCTOKINASE"/>
</dbReference>
<comment type="similarity">
    <text evidence="1">Belongs to the GHMP kinase family. GalK subfamily.</text>
</comment>
<dbReference type="GO" id="GO:0004335">
    <property type="term" value="F:galactokinase activity"/>
    <property type="evidence" value="ECO:0007669"/>
    <property type="project" value="UniProtKB-EC"/>
</dbReference>
<feature type="domain" description="Galactokinase N-terminal" evidence="10">
    <location>
        <begin position="5"/>
        <end position="50"/>
    </location>
</feature>
<keyword evidence="6" id="KW-0299">Galactose metabolism</keyword>
<keyword evidence="3" id="KW-0547">Nucleotide-binding</keyword>
<keyword evidence="4" id="KW-0418">Kinase</keyword>
<name>A0ABW3CX33_9FLAO</name>
<evidence type="ECO:0000313" key="12">
    <source>
        <dbReference type="Proteomes" id="UP001596978"/>
    </source>
</evidence>
<dbReference type="NCBIfam" id="TIGR00131">
    <property type="entry name" value="gal_kin"/>
    <property type="match status" value="1"/>
</dbReference>
<keyword evidence="12" id="KW-1185">Reference proteome</keyword>
<dbReference type="PRINTS" id="PR00959">
    <property type="entry name" value="MEVGALKINASE"/>
</dbReference>
<evidence type="ECO:0000259" key="8">
    <source>
        <dbReference type="Pfam" id="PF00288"/>
    </source>
</evidence>
<protein>
    <recommendedName>
        <fullName evidence="7">Galactokinase</fullName>
        <ecNumber evidence="7">2.7.1.6</ecNumber>
    </recommendedName>
</protein>
<dbReference type="InterPro" id="IPR000705">
    <property type="entry name" value="Galactokinase"/>
</dbReference>
<dbReference type="PROSITE" id="PS00627">
    <property type="entry name" value="GHMP_KINASES_ATP"/>
    <property type="match status" value="1"/>
</dbReference>
<dbReference type="SUPFAM" id="SSF55060">
    <property type="entry name" value="GHMP Kinase, C-terminal domain"/>
    <property type="match status" value="1"/>
</dbReference>
<dbReference type="NCBIfam" id="NF003705">
    <property type="entry name" value="PRK05322.1"/>
    <property type="match status" value="1"/>
</dbReference>
<dbReference type="InterPro" id="IPR006206">
    <property type="entry name" value="Mevalonate/galactokinase"/>
</dbReference>
<feature type="domain" description="GHMP kinase N-terminal" evidence="8">
    <location>
        <begin position="84"/>
        <end position="171"/>
    </location>
</feature>
<dbReference type="PROSITE" id="PS00106">
    <property type="entry name" value="GALACTOKINASE"/>
    <property type="match status" value="1"/>
</dbReference>
<dbReference type="Pfam" id="PF08544">
    <property type="entry name" value="GHMP_kinases_C"/>
    <property type="match status" value="1"/>
</dbReference>
<gene>
    <name evidence="11" type="ORF">ACFQ1M_04255</name>
</gene>
<evidence type="ECO:0000256" key="2">
    <source>
        <dbReference type="ARBA" id="ARBA00022679"/>
    </source>
</evidence>
<evidence type="ECO:0000259" key="9">
    <source>
        <dbReference type="Pfam" id="PF08544"/>
    </source>
</evidence>
<organism evidence="11 12">
    <name type="scientific">Sungkyunkwania multivorans</name>
    <dbReference type="NCBI Taxonomy" id="1173618"/>
    <lineage>
        <taxon>Bacteria</taxon>
        <taxon>Pseudomonadati</taxon>
        <taxon>Bacteroidota</taxon>
        <taxon>Flavobacteriia</taxon>
        <taxon>Flavobacteriales</taxon>
        <taxon>Flavobacteriaceae</taxon>
        <taxon>Sungkyunkwania</taxon>
    </lineage>
</organism>
<proteinExistence type="inferred from homology"/>